<dbReference type="AlphaFoldDB" id="A0A0R1M7W9"/>
<dbReference type="PATRIC" id="fig|1423777.3.peg.1403"/>
<evidence type="ECO:0000313" key="2">
    <source>
        <dbReference type="Proteomes" id="UP000051686"/>
    </source>
</evidence>
<dbReference type="RefSeq" id="WP_057896221.1">
    <property type="nucleotide sequence ID" value="NZ_AZEH01000039.1"/>
</dbReference>
<reference evidence="1 2" key="1">
    <citation type="journal article" date="2015" name="Genome Announc.">
        <title>Expanding the biotechnology potential of lactobacilli through comparative genomics of 213 strains and associated genera.</title>
        <authorList>
            <person name="Sun Z."/>
            <person name="Harris H.M."/>
            <person name="McCann A."/>
            <person name="Guo C."/>
            <person name="Argimon S."/>
            <person name="Zhang W."/>
            <person name="Yang X."/>
            <person name="Jeffery I.B."/>
            <person name="Cooney J.C."/>
            <person name="Kagawa T.F."/>
            <person name="Liu W."/>
            <person name="Song Y."/>
            <person name="Salvetti E."/>
            <person name="Wrobel A."/>
            <person name="Rasinkangas P."/>
            <person name="Parkhill J."/>
            <person name="Rea M.C."/>
            <person name="O'Sullivan O."/>
            <person name="Ritari J."/>
            <person name="Douillard F.P."/>
            <person name="Paul Ross R."/>
            <person name="Yang R."/>
            <person name="Briner A.E."/>
            <person name="Felis G.E."/>
            <person name="de Vos W.M."/>
            <person name="Barrangou R."/>
            <person name="Klaenhammer T.R."/>
            <person name="Caufield P.W."/>
            <person name="Cui Y."/>
            <person name="Zhang H."/>
            <person name="O'Toole P.W."/>
        </authorList>
    </citation>
    <scope>NUCLEOTIDE SEQUENCE [LARGE SCALE GENOMIC DNA]</scope>
    <source>
        <strain evidence="1 2">DSM 19972</strain>
    </source>
</reference>
<gene>
    <name evidence="1" type="ORF">FD46_GL001358</name>
</gene>
<organism evidence="1 2">
    <name type="scientific">Liquorilactobacillus oeni DSM 19972</name>
    <dbReference type="NCBI Taxonomy" id="1423777"/>
    <lineage>
        <taxon>Bacteria</taxon>
        <taxon>Bacillati</taxon>
        <taxon>Bacillota</taxon>
        <taxon>Bacilli</taxon>
        <taxon>Lactobacillales</taxon>
        <taxon>Lactobacillaceae</taxon>
        <taxon>Liquorilactobacillus</taxon>
    </lineage>
</organism>
<dbReference type="Proteomes" id="UP000051686">
    <property type="component" value="Unassembled WGS sequence"/>
</dbReference>
<sequence>MNKQQFQEYLENNSQAISLFNNKALEFQENKNKKRQPAKKWNEARLERESEKMLAAFITSVYEKMKSHVKENTLEPEKSWIAFIDENDILDELEESIIEMQFV</sequence>
<comment type="caution">
    <text evidence="1">The sequence shown here is derived from an EMBL/GenBank/DDBJ whole genome shotgun (WGS) entry which is preliminary data.</text>
</comment>
<dbReference type="OrthoDB" id="2361267at2"/>
<accession>A0A0R1M7W9</accession>
<name>A0A0R1M7W9_9LACO</name>
<proteinExistence type="predicted"/>
<evidence type="ECO:0000313" key="1">
    <source>
        <dbReference type="EMBL" id="KRL04238.1"/>
    </source>
</evidence>
<protein>
    <submittedName>
        <fullName evidence="1">Uncharacterized protein</fullName>
    </submittedName>
</protein>
<dbReference type="EMBL" id="AZEH01000039">
    <property type="protein sequence ID" value="KRL04238.1"/>
    <property type="molecule type" value="Genomic_DNA"/>
</dbReference>
<keyword evidence="2" id="KW-1185">Reference proteome</keyword>
<dbReference type="STRING" id="1423777.FD46_GL001358"/>